<accession>A0AAW1I2H7</accession>
<organism evidence="2 3">
    <name type="scientific">Saponaria officinalis</name>
    <name type="common">Common soapwort</name>
    <name type="synonym">Lychnis saponaria</name>
    <dbReference type="NCBI Taxonomy" id="3572"/>
    <lineage>
        <taxon>Eukaryota</taxon>
        <taxon>Viridiplantae</taxon>
        <taxon>Streptophyta</taxon>
        <taxon>Embryophyta</taxon>
        <taxon>Tracheophyta</taxon>
        <taxon>Spermatophyta</taxon>
        <taxon>Magnoliopsida</taxon>
        <taxon>eudicotyledons</taxon>
        <taxon>Gunneridae</taxon>
        <taxon>Pentapetalae</taxon>
        <taxon>Caryophyllales</taxon>
        <taxon>Caryophyllaceae</taxon>
        <taxon>Caryophylleae</taxon>
        <taxon>Saponaria</taxon>
    </lineage>
</organism>
<dbReference type="InterPro" id="IPR016024">
    <property type="entry name" value="ARM-type_fold"/>
</dbReference>
<dbReference type="PANTHER" id="PTHR23315:SF238">
    <property type="entry name" value="ARM REPEAT SUPERFAMILY PROTEIN"/>
    <property type="match status" value="1"/>
</dbReference>
<dbReference type="InterPro" id="IPR011989">
    <property type="entry name" value="ARM-like"/>
</dbReference>
<dbReference type="EMBL" id="JBDFQZ010000010">
    <property type="protein sequence ID" value="KAK9682788.1"/>
    <property type="molecule type" value="Genomic_DNA"/>
</dbReference>
<keyword evidence="3" id="KW-1185">Reference proteome</keyword>
<dbReference type="Gene3D" id="1.25.10.10">
    <property type="entry name" value="Leucine-rich Repeat Variant"/>
    <property type="match status" value="1"/>
</dbReference>
<evidence type="ECO:0000256" key="1">
    <source>
        <dbReference type="ARBA" id="ARBA00022786"/>
    </source>
</evidence>
<comment type="caution">
    <text evidence="2">The sequence shown here is derived from an EMBL/GenBank/DDBJ whole genome shotgun (WGS) entry which is preliminary data.</text>
</comment>
<dbReference type="AlphaFoldDB" id="A0AAW1I2H7"/>
<protein>
    <submittedName>
        <fullName evidence="2">Uncharacterized protein</fullName>
    </submittedName>
</protein>
<evidence type="ECO:0000313" key="3">
    <source>
        <dbReference type="Proteomes" id="UP001443914"/>
    </source>
</evidence>
<reference evidence="2" key="1">
    <citation type="submission" date="2024-03" db="EMBL/GenBank/DDBJ databases">
        <title>WGS assembly of Saponaria officinalis var. Norfolk2.</title>
        <authorList>
            <person name="Jenkins J."/>
            <person name="Shu S."/>
            <person name="Grimwood J."/>
            <person name="Barry K."/>
            <person name="Goodstein D."/>
            <person name="Schmutz J."/>
            <person name="Leebens-Mack J."/>
            <person name="Osbourn A."/>
        </authorList>
    </citation>
    <scope>NUCLEOTIDE SEQUENCE [LARGE SCALE GENOMIC DNA]</scope>
    <source>
        <strain evidence="2">JIC</strain>
    </source>
</reference>
<proteinExistence type="predicted"/>
<keyword evidence="1" id="KW-0833">Ubl conjugation pathway</keyword>
<gene>
    <name evidence="2" type="ORF">RND81_10G096200</name>
</gene>
<dbReference type="SUPFAM" id="SSF48371">
    <property type="entry name" value="ARM repeat"/>
    <property type="match status" value="1"/>
</dbReference>
<dbReference type="PANTHER" id="PTHR23315">
    <property type="entry name" value="U BOX DOMAIN-CONTAINING"/>
    <property type="match status" value="1"/>
</dbReference>
<sequence>MDLETLIKQSTATLLISNLTSASTATSTVALCELRLLSKSDPSIRPFIASVHSGAALTHLSSALLSTSSLSQENAAATLLNTSISVKHPLVSTPGLLDAISHSLSSHRAAHYSPAAVQSAAATVYSLSLDPSLRPTLGSKRNIVCSLIDIVKTYDTDLKSVKDAVKALFGLALHPPNRKIILELDGGTALFDRVVFESQNNRVGVLEDVTAVIAQVAGFQASPEAFKSVGGIRVLVGLIDLQAGGTRRRVRENAVSGLLKLVEFGGETLVEEIREIGLGFVLEGLKEIIHCGSEKGKIRAEALMNVLQTRLDSCSSTTITFSENGSGFGSSPLLNSCSS</sequence>
<name>A0AAW1I2H7_SAPOF</name>
<dbReference type="Proteomes" id="UP001443914">
    <property type="component" value="Unassembled WGS sequence"/>
</dbReference>
<evidence type="ECO:0000313" key="2">
    <source>
        <dbReference type="EMBL" id="KAK9682788.1"/>
    </source>
</evidence>